<dbReference type="Proteomes" id="UP001499974">
    <property type="component" value="Unassembled WGS sequence"/>
</dbReference>
<name>A0ABP8Y240_9ACTN</name>
<dbReference type="RefSeq" id="WP_345523661.1">
    <property type="nucleotide sequence ID" value="NZ_BAABKM010000004.1"/>
</dbReference>
<feature type="signal peptide" evidence="1">
    <location>
        <begin position="1"/>
        <end position="31"/>
    </location>
</feature>
<organism evidence="2 3">
    <name type="scientific">Nocardioides conyzicola</name>
    <dbReference type="NCBI Taxonomy" id="1651781"/>
    <lineage>
        <taxon>Bacteria</taxon>
        <taxon>Bacillati</taxon>
        <taxon>Actinomycetota</taxon>
        <taxon>Actinomycetes</taxon>
        <taxon>Propionibacteriales</taxon>
        <taxon>Nocardioidaceae</taxon>
        <taxon>Nocardioides</taxon>
    </lineage>
</organism>
<dbReference type="SUPFAM" id="SSF75011">
    <property type="entry name" value="3-carboxy-cis,cis-mucoante lactonizing enzyme"/>
    <property type="match status" value="1"/>
</dbReference>
<evidence type="ECO:0000256" key="1">
    <source>
        <dbReference type="SAM" id="SignalP"/>
    </source>
</evidence>
<feature type="chain" id="PRO_5045117478" description="Lactonase family protein" evidence="1">
    <location>
        <begin position="32"/>
        <end position="562"/>
    </location>
</feature>
<dbReference type="InterPro" id="IPR051200">
    <property type="entry name" value="Host-pathogen_enzymatic-act"/>
</dbReference>
<dbReference type="EMBL" id="BAABKM010000004">
    <property type="protein sequence ID" value="GAA4717958.1"/>
    <property type="molecule type" value="Genomic_DNA"/>
</dbReference>
<comment type="caution">
    <text evidence="2">The sequence shown here is derived from an EMBL/GenBank/DDBJ whole genome shotgun (WGS) entry which is preliminary data.</text>
</comment>
<dbReference type="Gene3D" id="2.130.10.10">
    <property type="entry name" value="YVTN repeat-like/Quinoprotein amine dehydrogenase"/>
    <property type="match status" value="2"/>
</dbReference>
<gene>
    <name evidence="2" type="ORF">GCM10023349_42330</name>
</gene>
<protein>
    <recommendedName>
        <fullName evidence="4">Lactonase family protein</fullName>
    </recommendedName>
</protein>
<proteinExistence type="predicted"/>
<evidence type="ECO:0000313" key="3">
    <source>
        <dbReference type="Proteomes" id="UP001499974"/>
    </source>
</evidence>
<sequence length="562" mass="57042">MPRRTALRTLVVAVVAGLVGGLLLAAPTSQAARPGTLTGLGCIGDLVDGADTDLNTCTAGDEHIAGTGVPVVNAAETVVYVSNYDEDTVTWYARAANGSLTPRGCIADAPAPAGCAEAQGLEYVWGIRLSTDGKQLYAASMGDDAVVRLNVAADGSLSDGGCLSAPSGPCATTSPWLAEPYSVDVSEDGKDVYVGTWRPGGGVVQLRRSTSGALTATSCVAADASDGCTAAAGATQVTWLDASADGRSVYATSQTGAVAMLKRNPSTGRLTSQGCVGDSEVSADLALGCGTEVPAIAGALGVVASGDGSSVYVVSGTDHTLTHLHRATNGTLTDGGCVQDVGTESGCSQSTEGLNQVAFVTIDSDDDQVLTGSVGDNAVTSFNRAADGAPSAVGCIADSDESDTTCASTTEGLNGSYALTVSPDGRNVYVGGWSDHALALLKRQVAAPAVALTATRKQPLAQLRATLRSDARAVTRITGTADATYRVKVGKKVRTKHTRFALRPARVVLLPATTVPARLQVKKSAALRKLLAHGAKVTLTLTATTTNDGGRVTRKATVRVSR</sequence>
<keyword evidence="1" id="KW-0732">Signal</keyword>
<evidence type="ECO:0000313" key="2">
    <source>
        <dbReference type="EMBL" id="GAA4717958.1"/>
    </source>
</evidence>
<dbReference type="PANTHER" id="PTHR47197">
    <property type="entry name" value="PROTEIN NIRF"/>
    <property type="match status" value="1"/>
</dbReference>
<accession>A0ABP8Y240</accession>
<keyword evidence="3" id="KW-1185">Reference proteome</keyword>
<reference evidence="3" key="1">
    <citation type="journal article" date="2019" name="Int. J. Syst. Evol. Microbiol.">
        <title>The Global Catalogue of Microorganisms (GCM) 10K type strain sequencing project: providing services to taxonomists for standard genome sequencing and annotation.</title>
        <authorList>
            <consortium name="The Broad Institute Genomics Platform"/>
            <consortium name="The Broad Institute Genome Sequencing Center for Infectious Disease"/>
            <person name="Wu L."/>
            <person name="Ma J."/>
        </authorList>
    </citation>
    <scope>NUCLEOTIDE SEQUENCE [LARGE SCALE GENOMIC DNA]</scope>
    <source>
        <strain evidence="3">JCM 18531</strain>
    </source>
</reference>
<dbReference type="PANTHER" id="PTHR47197:SF3">
    <property type="entry name" value="DIHYDRO-HEME D1 DEHYDROGENASE"/>
    <property type="match status" value="1"/>
</dbReference>
<evidence type="ECO:0008006" key="4">
    <source>
        <dbReference type="Google" id="ProtNLM"/>
    </source>
</evidence>
<dbReference type="InterPro" id="IPR015943">
    <property type="entry name" value="WD40/YVTN_repeat-like_dom_sf"/>
</dbReference>